<evidence type="ECO:0000313" key="3">
    <source>
        <dbReference type="EMBL" id="MDD2115709.1"/>
    </source>
</evidence>
<dbReference type="PANTHER" id="PTHR34605">
    <property type="entry name" value="PHAGE_INTEGRASE DOMAIN-CONTAINING PROTEIN"/>
    <property type="match status" value="1"/>
</dbReference>
<dbReference type="InterPro" id="IPR002104">
    <property type="entry name" value="Integrase_catalytic"/>
</dbReference>
<dbReference type="GO" id="GO:0003677">
    <property type="term" value="F:DNA binding"/>
    <property type="evidence" value="ECO:0007669"/>
    <property type="project" value="InterPro"/>
</dbReference>
<evidence type="ECO:0000313" key="4">
    <source>
        <dbReference type="Proteomes" id="UP001150728"/>
    </source>
</evidence>
<comment type="caution">
    <text evidence="3">The sequence shown here is derived from an EMBL/GenBank/DDBJ whole genome shotgun (WGS) entry which is preliminary data.</text>
</comment>
<dbReference type="InterPro" id="IPR052925">
    <property type="entry name" value="Phage_Integrase-like_Recomb"/>
</dbReference>
<dbReference type="EMBL" id="JANIAM010000042">
    <property type="protein sequence ID" value="MDD2115709.1"/>
    <property type="molecule type" value="Genomic_DNA"/>
</dbReference>
<dbReference type="Proteomes" id="UP001150728">
    <property type="component" value="Unassembled WGS sequence"/>
</dbReference>
<feature type="domain" description="Tyr recombinase" evidence="2">
    <location>
        <begin position="1"/>
        <end position="168"/>
    </location>
</feature>
<gene>
    <name evidence="3" type="ORF">NP554_28345</name>
</gene>
<dbReference type="Gene3D" id="1.10.443.10">
    <property type="entry name" value="Intergrase catalytic core"/>
    <property type="match status" value="1"/>
</dbReference>
<dbReference type="PANTHER" id="PTHR34605:SF3">
    <property type="entry name" value="P CELL-TYPE AGGLUTINATION PROTEIN MAP4-LIKE-RELATED"/>
    <property type="match status" value="1"/>
</dbReference>
<dbReference type="RefSeq" id="WP_274121123.1">
    <property type="nucleotide sequence ID" value="NZ_JANIAM010000042.1"/>
</dbReference>
<proteinExistence type="predicted"/>
<dbReference type="Pfam" id="PF00589">
    <property type="entry name" value="Phage_integrase"/>
    <property type="match status" value="1"/>
</dbReference>
<dbReference type="SUPFAM" id="SSF56349">
    <property type="entry name" value="DNA breaking-rejoining enzymes"/>
    <property type="match status" value="1"/>
</dbReference>
<accession>A0A9X4DF98</accession>
<name>A0A9X4DF98_9PSED</name>
<reference evidence="3" key="1">
    <citation type="submission" date="2022-07" db="EMBL/GenBank/DDBJ databases">
        <title>Multi-strain Analysis of Pseudomonas putida Reveals Metabolic and Genetic Diversity.</title>
        <authorList>
            <person name="Monk J.M."/>
        </authorList>
    </citation>
    <scope>NUCLEOTIDE SEQUENCE</scope>
    <source>
        <strain evidence="3">17633</strain>
    </source>
</reference>
<sequence>MLIGFWRAFRSDELCRLQVEHIQVRTGEGMQLFLPWSKGDRDNQGQTFNAPALARLCPVQAYVDWISLAGIARGPVFRGIDRWGHLGEQGLHPNSVVPLMRAVLQAAGLPSELYSSHSLRRGFATWATRSGWDIKALMQYVGWSDGQSALRYVESTGVFPGQLSALQHISNWPEGLP</sequence>
<protein>
    <submittedName>
        <fullName evidence="3">Site-specific integrase</fullName>
    </submittedName>
</protein>
<organism evidence="3 4">
    <name type="scientific">Pseudomonas asiatica</name>
    <dbReference type="NCBI Taxonomy" id="2219225"/>
    <lineage>
        <taxon>Bacteria</taxon>
        <taxon>Pseudomonadati</taxon>
        <taxon>Pseudomonadota</taxon>
        <taxon>Gammaproteobacteria</taxon>
        <taxon>Pseudomonadales</taxon>
        <taxon>Pseudomonadaceae</taxon>
        <taxon>Pseudomonas</taxon>
    </lineage>
</organism>
<evidence type="ECO:0000256" key="1">
    <source>
        <dbReference type="ARBA" id="ARBA00023172"/>
    </source>
</evidence>
<evidence type="ECO:0000259" key="2">
    <source>
        <dbReference type="PROSITE" id="PS51898"/>
    </source>
</evidence>
<dbReference type="InterPro" id="IPR011010">
    <property type="entry name" value="DNA_brk_join_enz"/>
</dbReference>
<keyword evidence="1" id="KW-0233">DNA recombination</keyword>
<dbReference type="GO" id="GO:0015074">
    <property type="term" value="P:DNA integration"/>
    <property type="evidence" value="ECO:0007669"/>
    <property type="project" value="InterPro"/>
</dbReference>
<dbReference type="AlphaFoldDB" id="A0A9X4DF98"/>
<dbReference type="CDD" id="cd00799">
    <property type="entry name" value="INT_Cre_C"/>
    <property type="match status" value="1"/>
</dbReference>
<dbReference type="GO" id="GO:0006310">
    <property type="term" value="P:DNA recombination"/>
    <property type="evidence" value="ECO:0007669"/>
    <property type="project" value="UniProtKB-KW"/>
</dbReference>
<dbReference type="InterPro" id="IPR013762">
    <property type="entry name" value="Integrase-like_cat_sf"/>
</dbReference>
<dbReference type="PROSITE" id="PS51898">
    <property type="entry name" value="TYR_RECOMBINASE"/>
    <property type="match status" value="1"/>
</dbReference>